<evidence type="ECO:0000256" key="1">
    <source>
        <dbReference type="ARBA" id="ARBA00004479"/>
    </source>
</evidence>
<protein>
    <submittedName>
        <fullName evidence="19">Multiple epidermal growth factor-like domains protein 6</fullName>
    </submittedName>
</protein>
<dbReference type="InterPro" id="IPR026823">
    <property type="entry name" value="cEGF"/>
</dbReference>
<dbReference type="FunFam" id="2.10.25.10:FF:000008">
    <property type="entry name" value="Signal peptide, CUB domain, EGF-like 2"/>
    <property type="match status" value="1"/>
</dbReference>
<name>A0AAD9PYZ2_ACRCE</name>
<feature type="chain" id="PRO_5042222371" evidence="16">
    <location>
        <begin position="26"/>
        <end position="533"/>
    </location>
</feature>
<dbReference type="InterPro" id="IPR000421">
    <property type="entry name" value="FA58C"/>
</dbReference>
<comment type="caution">
    <text evidence="15">Lacks conserved residue(s) required for the propagation of feature annotation.</text>
</comment>
<evidence type="ECO:0000256" key="5">
    <source>
        <dbReference type="ARBA" id="ARBA00022583"/>
    </source>
</evidence>
<dbReference type="Pfam" id="PF14670">
    <property type="entry name" value="FXa_inhibition"/>
    <property type="match status" value="3"/>
</dbReference>
<evidence type="ECO:0000256" key="9">
    <source>
        <dbReference type="ARBA" id="ARBA00022837"/>
    </source>
</evidence>
<accession>A0AAD9PYZ2</accession>
<evidence type="ECO:0000256" key="10">
    <source>
        <dbReference type="ARBA" id="ARBA00022989"/>
    </source>
</evidence>
<dbReference type="InterPro" id="IPR049883">
    <property type="entry name" value="NOTCH1_EGF-like"/>
</dbReference>
<dbReference type="EMBL" id="JARQWQ010000099">
    <property type="protein sequence ID" value="KAK2551260.1"/>
    <property type="molecule type" value="Genomic_DNA"/>
</dbReference>
<dbReference type="FunFam" id="2.10.25.10:FF:000009">
    <property type="entry name" value="Low-density lipoprotein receptor isoform 1"/>
    <property type="match status" value="1"/>
</dbReference>
<evidence type="ECO:0000256" key="13">
    <source>
        <dbReference type="ARBA" id="ARBA00023170"/>
    </source>
</evidence>
<sequence length="533" mass="58554">MMSILHFVPMLRLCIFWLTIAKALATGCEIVQPVGVEFTASIPDSSMTTNSQINKWHGPAQGRLNNYQHKSETSRGVGAWCAAKDDGLIYRYLQIDLGTVRRIGRIGTQGRNVSTSTQWVKNYNISYSTKGIIFSGINSGNAFKLFTANTDANSIVYNDLASSNGQPLMARYIRVLPVEFRTNICMRVELYECLACPPGFGLSADNVTCTDLNECDLGTALCSQKCLNTNGSYTCSCNDGYRLQRDNTTCNNIDECSENTSGCSQICIDNDGSFECKCRNGYQLQSNAKTCLDKNECALGIDECSQNCHNTEGSYTCSCRAGYRLHRDGKRCININECVEGTSGCTQICTDSYGSFKCTCYNGYQLQNDGKTCDDINECASNKGGCSHTCVNLNGTYLCACPPGYEVDSSTQRVLTNENETIEVPWLIILPTDKNECKLANGGCDHVCTNTDGSYDCSCNSGFQLKPNRRECEDIDECTDGTAQCDLNSTTCTNFIPGFECECKPGYVPMKNQNNTKCEGLDSHPFTLVLVMQ</sequence>
<dbReference type="PROSITE" id="PS50022">
    <property type="entry name" value="FA58C_3"/>
    <property type="match status" value="1"/>
</dbReference>
<keyword evidence="14" id="KW-0325">Glycoprotein</keyword>
<dbReference type="InterPro" id="IPR050751">
    <property type="entry name" value="ECM_structural_protein"/>
</dbReference>
<proteinExistence type="predicted"/>
<dbReference type="GO" id="GO:0005509">
    <property type="term" value="F:calcium ion binding"/>
    <property type="evidence" value="ECO:0007669"/>
    <property type="project" value="InterPro"/>
</dbReference>
<dbReference type="InterPro" id="IPR001881">
    <property type="entry name" value="EGF-like_Ca-bd_dom"/>
</dbReference>
<reference evidence="19" key="1">
    <citation type="journal article" date="2023" name="G3 (Bethesda)">
        <title>Whole genome assembly and annotation of the endangered Caribbean coral Acropora cervicornis.</title>
        <authorList>
            <person name="Selwyn J.D."/>
            <person name="Vollmer S.V."/>
        </authorList>
    </citation>
    <scope>NUCLEOTIDE SEQUENCE</scope>
    <source>
        <strain evidence="19">K2</strain>
    </source>
</reference>
<evidence type="ECO:0000256" key="14">
    <source>
        <dbReference type="ARBA" id="ARBA00023180"/>
    </source>
</evidence>
<evidence type="ECO:0000259" key="18">
    <source>
        <dbReference type="PROSITE" id="PS50026"/>
    </source>
</evidence>
<comment type="subcellular location">
    <subcellularLocation>
        <location evidence="1">Membrane</location>
        <topology evidence="1">Single-pass type I membrane protein</topology>
    </subcellularLocation>
    <subcellularLocation>
        <location evidence="2">Secreted</location>
    </subcellularLocation>
</comment>
<feature type="domain" description="EGF-like" evidence="18">
    <location>
        <begin position="474"/>
        <end position="519"/>
    </location>
</feature>
<keyword evidence="5" id="KW-0254">Endocytosis</keyword>
<evidence type="ECO:0000256" key="4">
    <source>
        <dbReference type="ARBA" id="ARBA00022536"/>
    </source>
</evidence>
<evidence type="ECO:0000313" key="19">
    <source>
        <dbReference type="EMBL" id="KAK2551260.1"/>
    </source>
</evidence>
<evidence type="ECO:0000256" key="15">
    <source>
        <dbReference type="PROSITE-ProRule" id="PRU00076"/>
    </source>
</evidence>
<dbReference type="Proteomes" id="UP001249851">
    <property type="component" value="Unassembled WGS sequence"/>
</dbReference>
<dbReference type="PROSITE" id="PS01187">
    <property type="entry name" value="EGF_CA"/>
    <property type="match status" value="2"/>
</dbReference>
<evidence type="ECO:0000259" key="17">
    <source>
        <dbReference type="PROSITE" id="PS50022"/>
    </source>
</evidence>
<evidence type="ECO:0000256" key="12">
    <source>
        <dbReference type="ARBA" id="ARBA00023157"/>
    </source>
</evidence>
<dbReference type="InterPro" id="IPR009030">
    <property type="entry name" value="Growth_fac_rcpt_cys_sf"/>
</dbReference>
<keyword evidence="4 15" id="KW-0245">EGF-like domain</keyword>
<dbReference type="AlphaFoldDB" id="A0AAD9PYZ2"/>
<keyword evidence="7 16" id="KW-0732">Signal</keyword>
<feature type="signal peptide" evidence="16">
    <location>
        <begin position="1"/>
        <end position="25"/>
    </location>
</feature>
<evidence type="ECO:0000256" key="8">
    <source>
        <dbReference type="ARBA" id="ARBA00022737"/>
    </source>
</evidence>
<comment type="caution">
    <text evidence="19">The sequence shown here is derived from an EMBL/GenBank/DDBJ whole genome shotgun (WGS) entry which is preliminary data.</text>
</comment>
<evidence type="ECO:0000256" key="7">
    <source>
        <dbReference type="ARBA" id="ARBA00022729"/>
    </source>
</evidence>
<gene>
    <name evidence="19" type="ORF">P5673_027848</name>
</gene>
<keyword evidence="9" id="KW-0106">Calcium</keyword>
<dbReference type="CDD" id="cd00057">
    <property type="entry name" value="FA58C"/>
    <property type="match status" value="1"/>
</dbReference>
<feature type="domain" description="F5/8 type C" evidence="17">
    <location>
        <begin position="28"/>
        <end position="193"/>
    </location>
</feature>
<dbReference type="PANTHER" id="PTHR24034:SF205">
    <property type="entry name" value="NIDOGEN"/>
    <property type="match status" value="1"/>
</dbReference>
<keyword evidence="3" id="KW-0964">Secreted</keyword>
<keyword evidence="20" id="KW-1185">Reference proteome</keyword>
<dbReference type="FunFam" id="2.10.25.10:FF:000240">
    <property type="entry name" value="Vitamin K-dependent protein S"/>
    <property type="match status" value="3"/>
</dbReference>
<dbReference type="SUPFAM" id="SSF57184">
    <property type="entry name" value="Growth factor receptor domain"/>
    <property type="match status" value="2"/>
</dbReference>
<dbReference type="SUPFAM" id="SSF57196">
    <property type="entry name" value="EGF/Laminin"/>
    <property type="match status" value="2"/>
</dbReference>
<evidence type="ECO:0000313" key="20">
    <source>
        <dbReference type="Proteomes" id="UP001249851"/>
    </source>
</evidence>
<evidence type="ECO:0000256" key="6">
    <source>
        <dbReference type="ARBA" id="ARBA00022692"/>
    </source>
</evidence>
<dbReference type="GO" id="GO:0005576">
    <property type="term" value="C:extracellular region"/>
    <property type="evidence" value="ECO:0007669"/>
    <property type="project" value="UniProtKB-SubCell"/>
</dbReference>
<dbReference type="PANTHER" id="PTHR24034">
    <property type="entry name" value="EGF-LIKE DOMAIN-CONTAINING PROTEIN"/>
    <property type="match status" value="1"/>
</dbReference>
<dbReference type="Gene3D" id="2.10.25.10">
    <property type="entry name" value="Laminin"/>
    <property type="match status" value="7"/>
</dbReference>
<dbReference type="SMART" id="SM00179">
    <property type="entry name" value="EGF_CA"/>
    <property type="match status" value="7"/>
</dbReference>
<dbReference type="Gene3D" id="2.60.120.260">
    <property type="entry name" value="Galactose-binding domain-like"/>
    <property type="match status" value="1"/>
</dbReference>
<dbReference type="GO" id="GO:0016020">
    <property type="term" value="C:membrane"/>
    <property type="evidence" value="ECO:0007669"/>
    <property type="project" value="UniProtKB-SubCell"/>
</dbReference>
<dbReference type="Pfam" id="PF07645">
    <property type="entry name" value="EGF_CA"/>
    <property type="match status" value="3"/>
</dbReference>
<evidence type="ECO:0000256" key="11">
    <source>
        <dbReference type="ARBA" id="ARBA00023136"/>
    </source>
</evidence>
<feature type="domain" description="EGF-like" evidence="18">
    <location>
        <begin position="252"/>
        <end position="292"/>
    </location>
</feature>
<organism evidence="19 20">
    <name type="scientific">Acropora cervicornis</name>
    <name type="common">Staghorn coral</name>
    <dbReference type="NCBI Taxonomy" id="6130"/>
    <lineage>
        <taxon>Eukaryota</taxon>
        <taxon>Metazoa</taxon>
        <taxon>Cnidaria</taxon>
        <taxon>Anthozoa</taxon>
        <taxon>Hexacorallia</taxon>
        <taxon>Scleractinia</taxon>
        <taxon>Astrocoeniina</taxon>
        <taxon>Acroporidae</taxon>
        <taxon>Acropora</taxon>
    </lineage>
</organism>
<evidence type="ECO:0000256" key="16">
    <source>
        <dbReference type="SAM" id="SignalP"/>
    </source>
</evidence>
<keyword evidence="11" id="KW-0472">Membrane</keyword>
<dbReference type="InterPro" id="IPR000152">
    <property type="entry name" value="EGF-type_Asp/Asn_hydroxyl_site"/>
</dbReference>
<dbReference type="SUPFAM" id="SSF49785">
    <property type="entry name" value="Galactose-binding domain-like"/>
    <property type="match status" value="1"/>
</dbReference>
<dbReference type="Pfam" id="PF12662">
    <property type="entry name" value="cEGF"/>
    <property type="match status" value="1"/>
</dbReference>
<evidence type="ECO:0000256" key="2">
    <source>
        <dbReference type="ARBA" id="ARBA00004613"/>
    </source>
</evidence>
<feature type="domain" description="EGF-like" evidence="18">
    <location>
        <begin position="375"/>
        <end position="411"/>
    </location>
</feature>
<dbReference type="FunFam" id="2.60.120.260:FF:000016">
    <property type="entry name" value="Contactin-associated protein-like 4 isoform 1"/>
    <property type="match status" value="1"/>
</dbReference>
<dbReference type="InterPro" id="IPR018097">
    <property type="entry name" value="EGF_Ca-bd_CS"/>
</dbReference>
<keyword evidence="12" id="KW-1015">Disulfide bond</keyword>
<feature type="domain" description="EGF-like" evidence="18">
    <location>
        <begin position="293"/>
        <end position="333"/>
    </location>
</feature>
<evidence type="ECO:0000256" key="3">
    <source>
        <dbReference type="ARBA" id="ARBA00022525"/>
    </source>
</evidence>
<keyword evidence="10" id="KW-1133">Transmembrane helix</keyword>
<dbReference type="InterPro" id="IPR000742">
    <property type="entry name" value="EGF"/>
</dbReference>
<keyword evidence="6" id="KW-0812">Transmembrane</keyword>
<dbReference type="PROSITE" id="PS00010">
    <property type="entry name" value="ASX_HYDROXYL"/>
    <property type="match status" value="6"/>
</dbReference>
<dbReference type="CDD" id="cd00054">
    <property type="entry name" value="EGF_CA"/>
    <property type="match status" value="2"/>
</dbReference>
<dbReference type="PROSITE" id="PS50026">
    <property type="entry name" value="EGF_3"/>
    <property type="match status" value="4"/>
</dbReference>
<dbReference type="SMART" id="SM00181">
    <property type="entry name" value="EGF"/>
    <property type="match status" value="8"/>
</dbReference>
<dbReference type="InterPro" id="IPR008979">
    <property type="entry name" value="Galactose-bd-like_sf"/>
</dbReference>
<dbReference type="GO" id="GO:0006897">
    <property type="term" value="P:endocytosis"/>
    <property type="evidence" value="ECO:0007669"/>
    <property type="project" value="UniProtKB-KW"/>
</dbReference>
<dbReference type="PROSITE" id="PS01186">
    <property type="entry name" value="EGF_2"/>
    <property type="match status" value="5"/>
</dbReference>
<dbReference type="PROSITE" id="PS01285">
    <property type="entry name" value="FA58C_1"/>
    <property type="match status" value="1"/>
</dbReference>
<dbReference type="Pfam" id="PF00754">
    <property type="entry name" value="F5_F8_type_C"/>
    <property type="match status" value="1"/>
</dbReference>
<dbReference type="SMART" id="SM00231">
    <property type="entry name" value="FA58C"/>
    <property type="match status" value="1"/>
</dbReference>
<reference evidence="19" key="2">
    <citation type="journal article" date="2023" name="Science">
        <title>Genomic signatures of disease resistance in endangered staghorn corals.</title>
        <authorList>
            <person name="Vollmer S.V."/>
            <person name="Selwyn J.D."/>
            <person name="Despard B.A."/>
            <person name="Roesel C.L."/>
        </authorList>
    </citation>
    <scope>NUCLEOTIDE SEQUENCE</scope>
    <source>
        <strain evidence="19">K2</strain>
    </source>
</reference>
<keyword evidence="13" id="KW-0675">Receptor</keyword>
<keyword evidence="8" id="KW-0677">Repeat</keyword>